<dbReference type="InterPro" id="IPR005122">
    <property type="entry name" value="Uracil-DNA_glycosylase-like"/>
</dbReference>
<accession>A0A4P9UM80</accession>
<dbReference type="Proteomes" id="UP000305881">
    <property type="component" value="Chromosome"/>
</dbReference>
<dbReference type="Gene3D" id="3.40.470.10">
    <property type="entry name" value="Uracil-DNA glycosylase-like domain"/>
    <property type="match status" value="1"/>
</dbReference>
<comment type="catalytic activity">
    <reaction evidence="1">
        <text>Hydrolyzes single-stranded DNA or mismatched double-stranded DNA and polynucleotides, releasing free uracil.</text>
        <dbReference type="EC" id="3.2.2.27"/>
    </reaction>
</comment>
<dbReference type="Pfam" id="PF03167">
    <property type="entry name" value="UDG"/>
    <property type="match status" value="1"/>
</dbReference>
<feature type="domain" description="Uracil-DNA glycosylase-like" evidence="12">
    <location>
        <begin position="105"/>
        <end position="251"/>
    </location>
</feature>
<evidence type="ECO:0000313" key="14">
    <source>
        <dbReference type="Proteomes" id="UP000305881"/>
    </source>
</evidence>
<dbReference type="InterPro" id="IPR005273">
    <property type="entry name" value="Ura-DNA_glyco_family4"/>
</dbReference>
<evidence type="ECO:0000256" key="6">
    <source>
        <dbReference type="ARBA" id="ARBA00022723"/>
    </source>
</evidence>
<evidence type="ECO:0000313" key="13">
    <source>
        <dbReference type="EMBL" id="QCW81523.1"/>
    </source>
</evidence>
<dbReference type="CDD" id="cd10030">
    <property type="entry name" value="UDG-F4_TTUDGA_SPO1dp_like"/>
    <property type="match status" value="1"/>
</dbReference>
<dbReference type="SMART" id="SM00986">
    <property type="entry name" value="UDG"/>
    <property type="match status" value="1"/>
</dbReference>
<dbReference type="GO" id="GO:0004844">
    <property type="term" value="F:uracil DNA N-glycosylase activity"/>
    <property type="evidence" value="ECO:0007669"/>
    <property type="project" value="UniProtKB-EC"/>
</dbReference>
<name>A0A4P9UM80_METBY</name>
<comment type="similarity">
    <text evidence="2">Belongs to the uracil-DNA glycosylase (UDG) superfamily. Type 4 (UDGa) family.</text>
</comment>
<dbReference type="GO" id="GO:0051539">
    <property type="term" value="F:4 iron, 4 sulfur cluster binding"/>
    <property type="evidence" value="ECO:0007669"/>
    <property type="project" value="UniProtKB-KW"/>
</dbReference>
<evidence type="ECO:0000256" key="11">
    <source>
        <dbReference type="ARBA" id="ARBA00023204"/>
    </source>
</evidence>
<sequence length="262" mass="28763">MLDTEIRLHYLKAIGIDVWVSRQAPVGDRINSGVSDFAAPQTAVSALLGDVQKTATPVAPDLPLVPEVEAQPKLSDSKTTWADLQNEVSECRQCTLCESRTQTVFGSGSASSGWMVVGEAPGESEDRQGEPFVGRAGQLLTEMLRAIGLKRDDVFITNILKCRPPNNRDPLTTEVEACSDYLHRQIAWLKPKIILAVGRVSAQNLLKTDKNIGQLRGTVHSLDGIPLVVVYHPAYLLRSPLEKRKAWQDLQLAIAKFDEIKG</sequence>
<evidence type="ECO:0000256" key="10">
    <source>
        <dbReference type="ARBA" id="ARBA00023014"/>
    </source>
</evidence>
<keyword evidence="7" id="KW-0227">DNA damage</keyword>
<dbReference type="PANTHER" id="PTHR33693:SF1">
    <property type="entry name" value="TYPE-4 URACIL-DNA GLYCOSYLASE"/>
    <property type="match status" value="1"/>
</dbReference>
<proteinExistence type="inferred from homology"/>
<dbReference type="RefSeq" id="WP_017840720.1">
    <property type="nucleotide sequence ID" value="NZ_CP035467.1"/>
</dbReference>
<keyword evidence="10" id="KW-0411">Iron-sulfur</keyword>
<dbReference type="NCBIfam" id="TIGR00758">
    <property type="entry name" value="UDG_fam4"/>
    <property type="match status" value="1"/>
</dbReference>
<dbReference type="EMBL" id="CP035467">
    <property type="protein sequence ID" value="QCW81523.1"/>
    <property type="molecule type" value="Genomic_DNA"/>
</dbReference>
<evidence type="ECO:0000256" key="3">
    <source>
        <dbReference type="ARBA" id="ARBA00012030"/>
    </source>
</evidence>
<dbReference type="AlphaFoldDB" id="A0A4P9UM80"/>
<dbReference type="SMART" id="SM00987">
    <property type="entry name" value="UreE_C"/>
    <property type="match status" value="1"/>
</dbReference>
<keyword evidence="9" id="KW-0408">Iron</keyword>
<keyword evidence="14" id="KW-1185">Reference proteome</keyword>
<evidence type="ECO:0000256" key="9">
    <source>
        <dbReference type="ARBA" id="ARBA00023004"/>
    </source>
</evidence>
<gene>
    <name evidence="13" type="ORF">EQU24_04085</name>
</gene>
<dbReference type="KEGG" id="mbur:EQU24_04085"/>
<dbReference type="OrthoDB" id="5290748at2"/>
<dbReference type="GO" id="GO:0046872">
    <property type="term" value="F:metal ion binding"/>
    <property type="evidence" value="ECO:0007669"/>
    <property type="project" value="UniProtKB-KW"/>
</dbReference>
<keyword evidence="11" id="KW-0234">DNA repair</keyword>
<evidence type="ECO:0000256" key="5">
    <source>
        <dbReference type="ARBA" id="ARBA00022485"/>
    </source>
</evidence>
<dbReference type="InterPro" id="IPR051536">
    <property type="entry name" value="UDG_Type-4/5"/>
</dbReference>
<dbReference type="SUPFAM" id="SSF52141">
    <property type="entry name" value="Uracil-DNA glycosylase-like"/>
    <property type="match status" value="1"/>
</dbReference>
<dbReference type="InterPro" id="IPR036895">
    <property type="entry name" value="Uracil-DNA_glycosylase-like_sf"/>
</dbReference>
<dbReference type="PANTHER" id="PTHR33693">
    <property type="entry name" value="TYPE-5 URACIL-DNA GLYCOSYLASE"/>
    <property type="match status" value="1"/>
</dbReference>
<dbReference type="STRING" id="675511.GCA_000341735_02190"/>
<reference evidence="14" key="1">
    <citation type="journal article" date="2019" name="J. Bacteriol.">
        <title>A Mutagenic Screen Identifies a TonB-Dependent Receptor Required for the Lanthanide Metal Switch in the Type I Methanotroph 'Methylotuvimicrobium buryatense' 5GB1C.</title>
        <authorList>
            <person name="Groom J.D."/>
            <person name="Ford S.M."/>
            <person name="Pesesky M.W."/>
            <person name="Lidstrom M.E."/>
        </authorList>
    </citation>
    <scope>NUCLEOTIDE SEQUENCE [LARGE SCALE GENOMIC DNA]</scope>
    <source>
        <strain evidence="14">5GB1C</strain>
    </source>
</reference>
<evidence type="ECO:0000256" key="7">
    <source>
        <dbReference type="ARBA" id="ARBA00022763"/>
    </source>
</evidence>
<dbReference type="EC" id="3.2.2.27" evidence="3"/>
<evidence type="ECO:0000256" key="8">
    <source>
        <dbReference type="ARBA" id="ARBA00022801"/>
    </source>
</evidence>
<protein>
    <recommendedName>
        <fullName evidence="4">Type-4 uracil-DNA glycosylase</fullName>
        <ecNumber evidence="3">3.2.2.27</ecNumber>
    </recommendedName>
</protein>
<evidence type="ECO:0000256" key="2">
    <source>
        <dbReference type="ARBA" id="ARBA00006521"/>
    </source>
</evidence>
<keyword evidence="8" id="KW-0378">Hydrolase</keyword>
<evidence type="ECO:0000256" key="4">
    <source>
        <dbReference type="ARBA" id="ARBA00019403"/>
    </source>
</evidence>
<organism evidence="13 14">
    <name type="scientific">Methylotuvimicrobium buryatense</name>
    <name type="common">Methylomicrobium buryatense</name>
    <dbReference type="NCBI Taxonomy" id="95641"/>
    <lineage>
        <taxon>Bacteria</taxon>
        <taxon>Pseudomonadati</taxon>
        <taxon>Pseudomonadota</taxon>
        <taxon>Gammaproteobacteria</taxon>
        <taxon>Methylococcales</taxon>
        <taxon>Methylococcaceae</taxon>
        <taxon>Methylotuvimicrobium</taxon>
    </lineage>
</organism>
<keyword evidence="6" id="KW-0479">Metal-binding</keyword>
<keyword evidence="5" id="KW-0004">4Fe-4S</keyword>
<evidence type="ECO:0000259" key="12">
    <source>
        <dbReference type="SMART" id="SM00986"/>
    </source>
</evidence>
<dbReference type="GO" id="GO:0006281">
    <property type="term" value="P:DNA repair"/>
    <property type="evidence" value="ECO:0007669"/>
    <property type="project" value="UniProtKB-KW"/>
</dbReference>
<evidence type="ECO:0000256" key="1">
    <source>
        <dbReference type="ARBA" id="ARBA00001400"/>
    </source>
</evidence>